<accession>A0A1H8YYG6</accession>
<keyword evidence="10" id="KW-1185">Reference proteome</keyword>
<comment type="subcellular location">
    <subcellularLocation>
        <location evidence="7 8">Cytoplasm</location>
    </subcellularLocation>
</comment>
<dbReference type="EC" id="5.3.1.1" evidence="7 8"/>
<dbReference type="GO" id="GO:0004807">
    <property type="term" value="F:triose-phosphate isomerase activity"/>
    <property type="evidence" value="ECO:0007669"/>
    <property type="project" value="UniProtKB-UniRule"/>
</dbReference>
<keyword evidence="3 7" id="KW-0312">Gluconeogenesis</keyword>
<keyword evidence="4 7" id="KW-0963">Cytoplasm</keyword>
<feature type="binding site" evidence="7">
    <location>
        <begin position="234"/>
        <end position="235"/>
    </location>
    <ligand>
        <name>substrate</name>
    </ligand>
</feature>
<evidence type="ECO:0000256" key="6">
    <source>
        <dbReference type="ARBA" id="ARBA00023235"/>
    </source>
</evidence>
<protein>
    <recommendedName>
        <fullName evidence="7 8">Triosephosphate isomerase</fullName>
        <shortName evidence="7">TIM</shortName>
        <shortName evidence="7">TPI</shortName>
        <ecNumber evidence="7 8">5.3.1.1</ecNumber>
    </recommendedName>
    <alternativeName>
        <fullName evidence="7">Triose-phosphate isomerase</fullName>
    </alternativeName>
</protein>
<dbReference type="InterPro" id="IPR020861">
    <property type="entry name" value="Triosephosphate_isomerase_AS"/>
</dbReference>
<dbReference type="PANTHER" id="PTHR21139">
    <property type="entry name" value="TRIOSEPHOSPHATE ISOMERASE"/>
    <property type="match status" value="1"/>
</dbReference>
<evidence type="ECO:0000256" key="1">
    <source>
        <dbReference type="ARBA" id="ARBA00004680"/>
    </source>
</evidence>
<dbReference type="Proteomes" id="UP000199021">
    <property type="component" value="Unassembled WGS sequence"/>
</dbReference>
<evidence type="ECO:0000256" key="7">
    <source>
        <dbReference type="HAMAP-Rule" id="MF_00147"/>
    </source>
</evidence>
<dbReference type="GO" id="GO:0006094">
    <property type="term" value="P:gluconeogenesis"/>
    <property type="evidence" value="ECO:0007669"/>
    <property type="project" value="UniProtKB-UniRule"/>
</dbReference>
<dbReference type="InterPro" id="IPR000652">
    <property type="entry name" value="Triosephosphate_isomerase"/>
</dbReference>
<dbReference type="SUPFAM" id="SSF51351">
    <property type="entry name" value="Triosephosphate isomerase (TIM)"/>
    <property type="match status" value="1"/>
</dbReference>
<evidence type="ECO:0000256" key="4">
    <source>
        <dbReference type="ARBA" id="ARBA00022490"/>
    </source>
</evidence>
<dbReference type="InterPro" id="IPR013785">
    <property type="entry name" value="Aldolase_TIM"/>
</dbReference>
<dbReference type="HAMAP" id="MF_00147_B">
    <property type="entry name" value="TIM_B"/>
    <property type="match status" value="1"/>
</dbReference>
<dbReference type="GO" id="GO:0005829">
    <property type="term" value="C:cytosol"/>
    <property type="evidence" value="ECO:0007669"/>
    <property type="project" value="TreeGrafter"/>
</dbReference>
<proteinExistence type="inferred from homology"/>
<dbReference type="EMBL" id="FOFB01000001">
    <property type="protein sequence ID" value="SEP57152.1"/>
    <property type="molecule type" value="Genomic_DNA"/>
</dbReference>
<dbReference type="GO" id="GO:0006096">
    <property type="term" value="P:glycolytic process"/>
    <property type="evidence" value="ECO:0007669"/>
    <property type="project" value="UniProtKB-UniRule"/>
</dbReference>
<gene>
    <name evidence="7" type="primary">tpiA</name>
    <name evidence="9" type="ORF">SAMN05444359_10184</name>
</gene>
<dbReference type="Pfam" id="PF00121">
    <property type="entry name" value="TIM"/>
    <property type="match status" value="1"/>
</dbReference>
<keyword evidence="5 7" id="KW-0324">Glycolysis</keyword>
<evidence type="ECO:0000256" key="5">
    <source>
        <dbReference type="ARBA" id="ARBA00023152"/>
    </source>
</evidence>
<dbReference type="AlphaFoldDB" id="A0A1H8YYG6"/>
<feature type="binding site" evidence="7">
    <location>
        <position position="213"/>
    </location>
    <ligand>
        <name>substrate</name>
    </ligand>
</feature>
<dbReference type="FunCoup" id="A0A1H8YYG6">
    <property type="interactions" value="456"/>
</dbReference>
<comment type="subunit">
    <text evidence="7 8">Homodimer.</text>
</comment>
<dbReference type="UniPathway" id="UPA00109">
    <property type="reaction ID" value="UER00189"/>
</dbReference>
<dbReference type="RefSeq" id="WP_090164833.1">
    <property type="nucleotide sequence ID" value="NZ_FOFB01000001.1"/>
</dbReference>
<dbReference type="InterPro" id="IPR022896">
    <property type="entry name" value="TrioseP_Isoase_bac/euk"/>
</dbReference>
<dbReference type="UniPathway" id="UPA00138"/>
<dbReference type="GO" id="GO:0019563">
    <property type="term" value="P:glycerol catabolic process"/>
    <property type="evidence" value="ECO:0007669"/>
    <property type="project" value="TreeGrafter"/>
</dbReference>
<sequence>MSRTMVAGNWKMNTTPTEGKALAEGVIAAAGTPSTKVVFGVPAIQLMQVKAVTAANPGYFVAAQNMHHEDKGAYTGELSASMLADAGIDYVILGHSERREYFNEDDSLINTKVLKALAAGIKPIYCCGEKLNVREAGNHEMVVSKQIEEALFSLSRDQIKEVVIAYEPVWAIGTGVTASPQQAQDMHAHIRRMIDNQFGSEIAANVTILYGGSVKPANAEEIFGMPDVDGGLVGGASLSVENFVPIIKAR</sequence>
<evidence type="ECO:0000256" key="8">
    <source>
        <dbReference type="RuleBase" id="RU363013"/>
    </source>
</evidence>
<dbReference type="OrthoDB" id="9809429at2"/>
<comment type="function">
    <text evidence="7">Involved in the gluconeogenesis. Catalyzes stereospecifically the conversion of dihydroxyacetone phosphate (DHAP) to D-glyceraldehyde-3-phosphate (G3P).</text>
</comment>
<dbReference type="InParanoid" id="A0A1H8YYG6"/>
<dbReference type="PANTHER" id="PTHR21139:SF42">
    <property type="entry name" value="TRIOSEPHOSPHATE ISOMERASE"/>
    <property type="match status" value="1"/>
</dbReference>
<dbReference type="GO" id="GO:0046166">
    <property type="term" value="P:glyceraldehyde-3-phosphate biosynthetic process"/>
    <property type="evidence" value="ECO:0007669"/>
    <property type="project" value="TreeGrafter"/>
</dbReference>
<comment type="pathway">
    <text evidence="7 8">Carbohydrate biosynthesis; gluconeogenesis.</text>
</comment>
<name>A0A1H8YYG6_9BACT</name>
<evidence type="ECO:0000313" key="10">
    <source>
        <dbReference type="Proteomes" id="UP000199021"/>
    </source>
</evidence>
<dbReference type="InterPro" id="IPR035990">
    <property type="entry name" value="TIM_sf"/>
</dbReference>
<dbReference type="STRING" id="478744.SAMN05444359_10184"/>
<evidence type="ECO:0000256" key="3">
    <source>
        <dbReference type="ARBA" id="ARBA00022432"/>
    </source>
</evidence>
<feature type="active site" description="Proton acceptor" evidence="7">
    <location>
        <position position="167"/>
    </location>
</feature>
<comment type="similarity">
    <text evidence="2 7 8">Belongs to the triosephosphate isomerase family.</text>
</comment>
<dbReference type="PROSITE" id="PS51440">
    <property type="entry name" value="TIM_2"/>
    <property type="match status" value="1"/>
</dbReference>
<feature type="binding site" evidence="7">
    <location>
        <position position="173"/>
    </location>
    <ligand>
        <name>substrate</name>
    </ligand>
</feature>
<dbReference type="NCBIfam" id="TIGR00419">
    <property type="entry name" value="tim"/>
    <property type="match status" value="1"/>
</dbReference>
<organism evidence="9 10">
    <name type="scientific">Neolewinella agarilytica</name>
    <dbReference type="NCBI Taxonomy" id="478744"/>
    <lineage>
        <taxon>Bacteria</taxon>
        <taxon>Pseudomonadati</taxon>
        <taxon>Bacteroidota</taxon>
        <taxon>Saprospiria</taxon>
        <taxon>Saprospirales</taxon>
        <taxon>Lewinellaceae</taxon>
        <taxon>Neolewinella</taxon>
    </lineage>
</organism>
<feature type="binding site" evidence="7">
    <location>
        <begin position="9"/>
        <end position="11"/>
    </location>
    <ligand>
        <name>substrate</name>
    </ligand>
</feature>
<dbReference type="CDD" id="cd00311">
    <property type="entry name" value="TIM"/>
    <property type="match status" value="1"/>
</dbReference>
<comment type="catalytic activity">
    <reaction evidence="7 8">
        <text>D-glyceraldehyde 3-phosphate = dihydroxyacetone phosphate</text>
        <dbReference type="Rhea" id="RHEA:18585"/>
        <dbReference type="ChEBI" id="CHEBI:57642"/>
        <dbReference type="ChEBI" id="CHEBI:59776"/>
        <dbReference type="EC" id="5.3.1.1"/>
    </reaction>
</comment>
<dbReference type="FunFam" id="3.20.20.70:FF:000016">
    <property type="entry name" value="Triosephosphate isomerase"/>
    <property type="match status" value="1"/>
</dbReference>
<keyword evidence="6 7" id="KW-0413">Isomerase</keyword>
<evidence type="ECO:0000313" key="9">
    <source>
        <dbReference type="EMBL" id="SEP57152.1"/>
    </source>
</evidence>
<reference evidence="10" key="1">
    <citation type="submission" date="2016-10" db="EMBL/GenBank/DDBJ databases">
        <authorList>
            <person name="Varghese N."/>
            <person name="Submissions S."/>
        </authorList>
    </citation>
    <scope>NUCLEOTIDE SEQUENCE [LARGE SCALE GENOMIC DNA]</scope>
    <source>
        <strain evidence="10">DSM 24740</strain>
    </source>
</reference>
<evidence type="ECO:0000256" key="2">
    <source>
        <dbReference type="ARBA" id="ARBA00007422"/>
    </source>
</evidence>
<dbReference type="Gene3D" id="3.20.20.70">
    <property type="entry name" value="Aldolase class I"/>
    <property type="match status" value="1"/>
</dbReference>
<comment type="pathway">
    <text evidence="1 7 8">Carbohydrate degradation; glycolysis; D-glyceraldehyde 3-phosphate from glycerone phosphate: step 1/1.</text>
</comment>
<feature type="active site" description="Electrophile" evidence="7">
    <location>
        <position position="95"/>
    </location>
</feature>
<dbReference type="PROSITE" id="PS00171">
    <property type="entry name" value="TIM_1"/>
    <property type="match status" value="1"/>
</dbReference>